<dbReference type="Proteomes" id="UP000824890">
    <property type="component" value="Unassembled WGS sequence"/>
</dbReference>
<keyword evidence="3" id="KW-1185">Reference proteome</keyword>
<evidence type="ECO:0000313" key="2">
    <source>
        <dbReference type="EMBL" id="KAH0910728.1"/>
    </source>
</evidence>
<feature type="region of interest" description="Disordered" evidence="1">
    <location>
        <begin position="11"/>
        <end position="68"/>
    </location>
</feature>
<name>A0ABQ8C177_BRANA</name>
<accession>A0ABQ8C177</accession>
<proteinExistence type="predicted"/>
<sequence>MNTNLCFTCHGGDNADDDDNPNGIPVPVQVETGEGSSDAVKDADEKADDHAPKKRIHSSTNAAKIVHV</sequence>
<dbReference type="EMBL" id="JAGKQM010000009">
    <property type="protein sequence ID" value="KAH0910728.1"/>
    <property type="molecule type" value="Genomic_DNA"/>
</dbReference>
<comment type="caution">
    <text evidence="2">The sequence shown here is derived from an EMBL/GenBank/DDBJ whole genome shotgun (WGS) entry which is preliminary data.</text>
</comment>
<protein>
    <submittedName>
        <fullName evidence="2">Uncharacterized protein</fullName>
    </submittedName>
</protein>
<evidence type="ECO:0000256" key="1">
    <source>
        <dbReference type="SAM" id="MobiDB-lite"/>
    </source>
</evidence>
<evidence type="ECO:0000313" key="3">
    <source>
        <dbReference type="Proteomes" id="UP000824890"/>
    </source>
</evidence>
<feature type="compositionally biased region" description="Basic and acidic residues" evidence="1">
    <location>
        <begin position="39"/>
        <end position="51"/>
    </location>
</feature>
<gene>
    <name evidence="2" type="ORF">HID58_034049</name>
</gene>
<organism evidence="2 3">
    <name type="scientific">Brassica napus</name>
    <name type="common">Rape</name>
    <dbReference type="NCBI Taxonomy" id="3708"/>
    <lineage>
        <taxon>Eukaryota</taxon>
        <taxon>Viridiplantae</taxon>
        <taxon>Streptophyta</taxon>
        <taxon>Embryophyta</taxon>
        <taxon>Tracheophyta</taxon>
        <taxon>Spermatophyta</taxon>
        <taxon>Magnoliopsida</taxon>
        <taxon>eudicotyledons</taxon>
        <taxon>Gunneridae</taxon>
        <taxon>Pentapetalae</taxon>
        <taxon>rosids</taxon>
        <taxon>malvids</taxon>
        <taxon>Brassicales</taxon>
        <taxon>Brassicaceae</taxon>
        <taxon>Brassiceae</taxon>
        <taxon>Brassica</taxon>
    </lineage>
</organism>
<reference evidence="2 3" key="1">
    <citation type="submission" date="2021-05" db="EMBL/GenBank/DDBJ databases">
        <title>Genome Assembly of Synthetic Allotetraploid Brassica napus Reveals Homoeologous Exchanges between Subgenomes.</title>
        <authorList>
            <person name="Davis J.T."/>
        </authorList>
    </citation>
    <scope>NUCLEOTIDE SEQUENCE [LARGE SCALE GENOMIC DNA]</scope>
    <source>
        <strain evidence="3">cv. Da-Ae</strain>
        <tissue evidence="2">Seedling</tissue>
    </source>
</reference>